<keyword evidence="3" id="KW-1185">Reference proteome</keyword>
<dbReference type="Proteomes" id="UP001144280">
    <property type="component" value="Unassembled WGS sequence"/>
</dbReference>
<evidence type="ECO:0000313" key="2">
    <source>
        <dbReference type="EMBL" id="GLH96872.1"/>
    </source>
</evidence>
<organism evidence="2 3">
    <name type="scientific">Phytohabitans aurantiacus</name>
    <dbReference type="NCBI Taxonomy" id="3016789"/>
    <lineage>
        <taxon>Bacteria</taxon>
        <taxon>Bacillati</taxon>
        <taxon>Actinomycetota</taxon>
        <taxon>Actinomycetes</taxon>
        <taxon>Micromonosporales</taxon>
        <taxon>Micromonosporaceae</taxon>
    </lineage>
</organism>
<accession>A0ABQ5QRJ1</accession>
<comment type="caution">
    <text evidence="2">The sequence shown here is derived from an EMBL/GenBank/DDBJ whole genome shotgun (WGS) entry which is preliminary data.</text>
</comment>
<feature type="region of interest" description="Disordered" evidence="1">
    <location>
        <begin position="1"/>
        <end position="33"/>
    </location>
</feature>
<evidence type="ECO:0000313" key="3">
    <source>
        <dbReference type="Proteomes" id="UP001144280"/>
    </source>
</evidence>
<proteinExistence type="predicted"/>
<reference evidence="2" key="1">
    <citation type="submission" date="2022-12" db="EMBL/GenBank/DDBJ databases">
        <title>New Phytohabitans aurantiacus sp. RD004123 nov., an actinomycete isolated from soil.</title>
        <authorList>
            <person name="Triningsih D.W."/>
            <person name="Harunari E."/>
            <person name="Igarashi Y."/>
        </authorList>
    </citation>
    <scope>NUCLEOTIDE SEQUENCE</scope>
    <source>
        <strain evidence="2">RD004123</strain>
    </source>
</reference>
<sequence length="61" mass="6386">MRRYAAANLSNPAASPGDDGAPPLTPGTQDERTLKEIESRAFALDRRKAAGCAVRSCGVVV</sequence>
<gene>
    <name evidence="2" type="ORF">Pa4123_21460</name>
</gene>
<dbReference type="EMBL" id="BSDI01000007">
    <property type="protein sequence ID" value="GLH96872.1"/>
    <property type="molecule type" value="Genomic_DNA"/>
</dbReference>
<protein>
    <submittedName>
        <fullName evidence="2">Uncharacterized protein</fullName>
    </submittedName>
</protein>
<name>A0ABQ5QRJ1_9ACTN</name>
<evidence type="ECO:0000256" key="1">
    <source>
        <dbReference type="SAM" id="MobiDB-lite"/>
    </source>
</evidence>
<feature type="compositionally biased region" description="Low complexity" evidence="1">
    <location>
        <begin position="1"/>
        <end position="22"/>
    </location>
</feature>